<dbReference type="EMBL" id="JAINDJ010000005">
    <property type="protein sequence ID" value="KAG9445993.1"/>
    <property type="molecule type" value="Genomic_DNA"/>
</dbReference>
<feature type="compositionally biased region" description="Low complexity" evidence="1">
    <location>
        <begin position="38"/>
        <end position="48"/>
    </location>
</feature>
<reference evidence="2 3" key="1">
    <citation type="submission" date="2021-07" db="EMBL/GenBank/DDBJ databases">
        <title>The Aristolochia fimbriata genome: insights into angiosperm evolution, floral development and chemical biosynthesis.</title>
        <authorList>
            <person name="Jiao Y."/>
        </authorList>
    </citation>
    <scope>NUCLEOTIDE SEQUENCE [LARGE SCALE GENOMIC DNA]</scope>
    <source>
        <strain evidence="2">IBCAS-2021</strain>
        <tissue evidence="2">Leaf</tissue>
    </source>
</reference>
<accession>A0AAV7EB91</accession>
<organism evidence="2 3">
    <name type="scientific">Aristolochia fimbriata</name>
    <name type="common">White veined hardy Dutchman's pipe vine</name>
    <dbReference type="NCBI Taxonomy" id="158543"/>
    <lineage>
        <taxon>Eukaryota</taxon>
        <taxon>Viridiplantae</taxon>
        <taxon>Streptophyta</taxon>
        <taxon>Embryophyta</taxon>
        <taxon>Tracheophyta</taxon>
        <taxon>Spermatophyta</taxon>
        <taxon>Magnoliopsida</taxon>
        <taxon>Magnoliidae</taxon>
        <taxon>Piperales</taxon>
        <taxon>Aristolochiaceae</taxon>
        <taxon>Aristolochia</taxon>
    </lineage>
</organism>
<protein>
    <submittedName>
        <fullName evidence="2">Uncharacterized protein</fullName>
    </submittedName>
</protein>
<keyword evidence="3" id="KW-1185">Reference proteome</keyword>
<comment type="caution">
    <text evidence="2">The sequence shown here is derived from an EMBL/GenBank/DDBJ whole genome shotgun (WGS) entry which is preliminary data.</text>
</comment>
<feature type="region of interest" description="Disordered" evidence="1">
    <location>
        <begin position="1"/>
        <end position="106"/>
    </location>
</feature>
<evidence type="ECO:0000256" key="1">
    <source>
        <dbReference type="SAM" id="MobiDB-lite"/>
    </source>
</evidence>
<dbReference type="Proteomes" id="UP000825729">
    <property type="component" value="Unassembled WGS sequence"/>
</dbReference>
<gene>
    <name evidence="2" type="ORF">H6P81_012121</name>
</gene>
<dbReference type="AlphaFoldDB" id="A0AAV7EB91"/>
<sequence>MGLSCRSRRLEIRLGHRSGPVTSPPVPTPTETLDPTPGSASAGSAYFGSGVGRQLYPPHPNILPDPKGSLSSSGEGRGRAHPGEGSAAGAATRSPQVSGECRREASGVVGVALGRVGSGSGEIIE</sequence>
<proteinExistence type="predicted"/>
<evidence type="ECO:0000313" key="3">
    <source>
        <dbReference type="Proteomes" id="UP000825729"/>
    </source>
</evidence>
<evidence type="ECO:0000313" key="2">
    <source>
        <dbReference type="EMBL" id="KAG9445993.1"/>
    </source>
</evidence>
<name>A0AAV7EB91_ARIFI</name>